<dbReference type="AlphaFoldDB" id="A0A915HHW5"/>
<dbReference type="InterPro" id="IPR009003">
    <property type="entry name" value="Peptidase_S1_PA"/>
</dbReference>
<accession>A0A915HHW5</accession>
<evidence type="ECO:0000259" key="2">
    <source>
        <dbReference type="PROSITE" id="PS50240"/>
    </source>
</evidence>
<dbReference type="Gene3D" id="2.40.10.10">
    <property type="entry name" value="Trypsin-like serine proteases"/>
    <property type="match status" value="1"/>
</dbReference>
<keyword evidence="1" id="KW-1015">Disulfide bond</keyword>
<dbReference type="SMART" id="SM00020">
    <property type="entry name" value="Tryp_SPc"/>
    <property type="match status" value="1"/>
</dbReference>
<reference evidence="4" key="1">
    <citation type="submission" date="2022-11" db="UniProtKB">
        <authorList>
            <consortium name="WormBaseParasite"/>
        </authorList>
    </citation>
    <scope>IDENTIFICATION</scope>
</reference>
<dbReference type="WBParaSite" id="nRc.2.0.1.t01024-RA">
    <property type="protein sequence ID" value="nRc.2.0.1.t01024-RA"/>
    <property type="gene ID" value="nRc.2.0.1.g01024"/>
</dbReference>
<feature type="domain" description="Peptidase S1" evidence="2">
    <location>
        <begin position="312"/>
        <end position="478"/>
    </location>
</feature>
<sequence length="507" mass="56380">MNRIPESEPSFPSGPQTYVCNRFALRPIILDEDFQIETTVEQMDIDESDYRANPHSRFHFYSHLLNIIYFQNRFLFPGRVYTYPLQTTALVHTLTAEELLDGPTSALNVEPADEELLDTLIFDLNIVKLPPSTDVLALPRLAPTADLTAMTTQIKDFLKLTLHDISTLALVPMDESTPVQPIMMDAETNTITDQTLTNMLKETTANQSTAMDVAPQEPAAMTVPLAPALDPPIYLATLAILPGPPIIATVAAARYNPQWQALAAALTVYHFPPPLHGYVSYKTKSLGHGKPPPQCGMNAFSDAASGHRTKRIIGGYTPEPYHSPWVGLLVKEGKVRCTAFLVSRNFNDKDTIWVLCAKHCFKDVLLDDDQDGRFNSTPFGLLFGFHDLRFSTQHVIYRTIDEVFIYPDEGLQPKDLVLIKLNMKVKFNSYINGLCLPNSADDHELYGDSVCITCGFGATKASPEPVVNSDILQCIEVEAKAPHPDHSLYSDWNSVVKLKSSAFGPYH</sequence>
<organism evidence="3 4">
    <name type="scientific">Romanomermis culicivorax</name>
    <name type="common">Nematode worm</name>
    <dbReference type="NCBI Taxonomy" id="13658"/>
    <lineage>
        <taxon>Eukaryota</taxon>
        <taxon>Metazoa</taxon>
        <taxon>Ecdysozoa</taxon>
        <taxon>Nematoda</taxon>
        <taxon>Enoplea</taxon>
        <taxon>Dorylaimia</taxon>
        <taxon>Mermithida</taxon>
        <taxon>Mermithoidea</taxon>
        <taxon>Mermithidae</taxon>
        <taxon>Romanomermis</taxon>
    </lineage>
</organism>
<dbReference type="Pfam" id="PF00089">
    <property type="entry name" value="Trypsin"/>
    <property type="match status" value="1"/>
</dbReference>
<name>A0A915HHW5_ROMCU</name>
<dbReference type="GO" id="GO:0006508">
    <property type="term" value="P:proteolysis"/>
    <property type="evidence" value="ECO:0007669"/>
    <property type="project" value="InterPro"/>
</dbReference>
<dbReference type="Proteomes" id="UP000887565">
    <property type="component" value="Unplaced"/>
</dbReference>
<evidence type="ECO:0000313" key="4">
    <source>
        <dbReference type="WBParaSite" id="nRc.2.0.1.t01024-RA"/>
    </source>
</evidence>
<protein>
    <submittedName>
        <fullName evidence="4">Peptidase S1 domain-containing protein</fullName>
    </submittedName>
</protein>
<dbReference type="PANTHER" id="PTHR24252">
    <property type="entry name" value="ACROSIN-RELATED"/>
    <property type="match status" value="1"/>
</dbReference>
<dbReference type="GO" id="GO:0004252">
    <property type="term" value="F:serine-type endopeptidase activity"/>
    <property type="evidence" value="ECO:0007669"/>
    <property type="project" value="InterPro"/>
</dbReference>
<dbReference type="InterPro" id="IPR043504">
    <property type="entry name" value="Peptidase_S1_PA_chymotrypsin"/>
</dbReference>
<evidence type="ECO:0000256" key="1">
    <source>
        <dbReference type="ARBA" id="ARBA00023157"/>
    </source>
</evidence>
<evidence type="ECO:0000313" key="3">
    <source>
        <dbReference type="Proteomes" id="UP000887565"/>
    </source>
</evidence>
<dbReference type="PROSITE" id="PS50240">
    <property type="entry name" value="TRYPSIN_DOM"/>
    <property type="match status" value="1"/>
</dbReference>
<dbReference type="PANTHER" id="PTHR24252:SF7">
    <property type="entry name" value="HYALIN"/>
    <property type="match status" value="1"/>
</dbReference>
<proteinExistence type="predicted"/>
<dbReference type="InterPro" id="IPR001254">
    <property type="entry name" value="Trypsin_dom"/>
</dbReference>
<keyword evidence="3" id="KW-1185">Reference proteome</keyword>
<dbReference type="SUPFAM" id="SSF50494">
    <property type="entry name" value="Trypsin-like serine proteases"/>
    <property type="match status" value="1"/>
</dbReference>